<dbReference type="EMBL" id="JBBNAG010000005">
    <property type="protein sequence ID" value="KAK9132815.1"/>
    <property type="molecule type" value="Genomic_DNA"/>
</dbReference>
<dbReference type="Proteomes" id="UP001419268">
    <property type="component" value="Unassembled WGS sequence"/>
</dbReference>
<organism evidence="1 2">
    <name type="scientific">Stephania cephalantha</name>
    <dbReference type="NCBI Taxonomy" id="152367"/>
    <lineage>
        <taxon>Eukaryota</taxon>
        <taxon>Viridiplantae</taxon>
        <taxon>Streptophyta</taxon>
        <taxon>Embryophyta</taxon>
        <taxon>Tracheophyta</taxon>
        <taxon>Spermatophyta</taxon>
        <taxon>Magnoliopsida</taxon>
        <taxon>Ranunculales</taxon>
        <taxon>Menispermaceae</taxon>
        <taxon>Menispermoideae</taxon>
        <taxon>Cissampelideae</taxon>
        <taxon>Stephania</taxon>
    </lineage>
</organism>
<evidence type="ECO:0000313" key="1">
    <source>
        <dbReference type="EMBL" id="KAK9132815.1"/>
    </source>
</evidence>
<evidence type="ECO:0000313" key="2">
    <source>
        <dbReference type="Proteomes" id="UP001419268"/>
    </source>
</evidence>
<protein>
    <submittedName>
        <fullName evidence="1">Uncharacterized protein</fullName>
    </submittedName>
</protein>
<keyword evidence="2" id="KW-1185">Reference proteome</keyword>
<proteinExistence type="predicted"/>
<gene>
    <name evidence="1" type="ORF">Scep_012343</name>
</gene>
<dbReference type="Gene3D" id="2.40.70.10">
    <property type="entry name" value="Acid Proteases"/>
    <property type="match status" value="1"/>
</dbReference>
<dbReference type="AlphaFoldDB" id="A0AAP0JFT6"/>
<comment type="caution">
    <text evidence="1">The sequence shown here is derived from an EMBL/GenBank/DDBJ whole genome shotgun (WGS) entry which is preliminary data.</text>
</comment>
<dbReference type="Pfam" id="PF08284">
    <property type="entry name" value="RVP_2"/>
    <property type="match status" value="1"/>
</dbReference>
<reference evidence="1 2" key="1">
    <citation type="submission" date="2024-01" db="EMBL/GenBank/DDBJ databases">
        <title>Genome assemblies of Stephania.</title>
        <authorList>
            <person name="Yang L."/>
        </authorList>
    </citation>
    <scope>NUCLEOTIDE SEQUENCE [LARGE SCALE GENOMIC DNA]</scope>
    <source>
        <strain evidence="1">JXDWG</strain>
        <tissue evidence="1">Leaf</tissue>
    </source>
</reference>
<name>A0AAP0JFT6_9MAGN</name>
<accession>A0AAP0JFT6</accession>
<dbReference type="InterPro" id="IPR021109">
    <property type="entry name" value="Peptidase_aspartic_dom_sf"/>
</dbReference>
<sequence>MVDELELRPIRLERPLIHITAARDKIYPNLLCVDCFVEIKDQEMPAYLKVLEFLEFDALLGMDSLATYHAQLECFSKVVPFQLPDRAEFSFQGTSVTLPITRGRVATRIDLETLASVMSMVGRVETRIEEVPVACEFPDVFFDDLPRLPPMREIDFIIDLVSRTKSMSIFVVQDGIKRAR</sequence>